<sequence length="88" mass="10393">MTAFHGYNPRFAQFIRRSRSSLQASRLLSSFSEIFPKKLIGIACQGMYLLEYRCIPTYSELERNDVPLRQHRTRTRLITVEQRELQNG</sequence>
<comment type="caution">
    <text evidence="1">The sequence shown here is derived from an EMBL/GenBank/DDBJ whole genome shotgun (WGS) entry which is preliminary data.</text>
</comment>
<organism evidence="1 2">
    <name type="scientific">Paraburkholderia piptadeniae</name>
    <dbReference type="NCBI Taxonomy" id="1701573"/>
    <lineage>
        <taxon>Bacteria</taxon>
        <taxon>Pseudomonadati</taxon>
        <taxon>Pseudomonadota</taxon>
        <taxon>Betaproteobacteria</taxon>
        <taxon>Burkholderiales</taxon>
        <taxon>Burkholderiaceae</taxon>
        <taxon>Paraburkholderia</taxon>
    </lineage>
</organism>
<dbReference type="EMBL" id="CYGY02000047">
    <property type="protein sequence ID" value="SIT45499.1"/>
    <property type="molecule type" value="Genomic_DNA"/>
</dbReference>
<name>A0A1N7SEX0_9BURK</name>
<proteinExistence type="predicted"/>
<evidence type="ECO:0000313" key="1">
    <source>
        <dbReference type="EMBL" id="SIT45499.1"/>
    </source>
</evidence>
<reference evidence="1" key="1">
    <citation type="submission" date="2016-12" db="EMBL/GenBank/DDBJ databases">
        <authorList>
            <person name="Moulin L."/>
        </authorList>
    </citation>
    <scope>NUCLEOTIDE SEQUENCE [LARGE SCALE GENOMIC DNA]</scope>
    <source>
        <strain evidence="1">STM 7183</strain>
    </source>
</reference>
<keyword evidence="2" id="KW-1185">Reference proteome</keyword>
<dbReference type="Proteomes" id="UP000195569">
    <property type="component" value="Unassembled WGS sequence"/>
</dbReference>
<dbReference type="AlphaFoldDB" id="A0A1N7SEX0"/>
<accession>A0A1N7SEX0</accession>
<protein>
    <submittedName>
        <fullName evidence="1">Uncharacterized protein</fullName>
    </submittedName>
</protein>
<gene>
    <name evidence="1" type="ORF">BN2476_470017</name>
</gene>
<evidence type="ECO:0000313" key="2">
    <source>
        <dbReference type="Proteomes" id="UP000195569"/>
    </source>
</evidence>